<feature type="compositionally biased region" description="Gly residues" evidence="1">
    <location>
        <begin position="164"/>
        <end position="173"/>
    </location>
</feature>
<reference evidence="3" key="3">
    <citation type="submission" date="2010-09" db="EMBL/GenBank/DDBJ databases">
        <title>Annotation of Gaeumannomyces graminis var. tritici R3-111a-1.</title>
        <authorList>
            <consortium name="The Broad Institute Genome Sequencing Platform"/>
            <person name="Ma L.-J."/>
            <person name="Dead R."/>
            <person name="Young S.K."/>
            <person name="Zeng Q."/>
            <person name="Gargeya S."/>
            <person name="Fitzgerald M."/>
            <person name="Haas B."/>
            <person name="Abouelleil A."/>
            <person name="Alvarado L."/>
            <person name="Arachchi H.M."/>
            <person name="Berlin A."/>
            <person name="Brown A."/>
            <person name="Chapman S.B."/>
            <person name="Chen Z."/>
            <person name="Dunbar C."/>
            <person name="Freedman E."/>
            <person name="Gearin G."/>
            <person name="Gellesch M."/>
            <person name="Goldberg J."/>
            <person name="Griggs A."/>
            <person name="Gujja S."/>
            <person name="Heiman D."/>
            <person name="Howarth C."/>
            <person name="Larson L."/>
            <person name="Lui A."/>
            <person name="MacDonald P.J.P."/>
            <person name="Mehta T."/>
            <person name="Montmayeur A."/>
            <person name="Murphy C."/>
            <person name="Neiman D."/>
            <person name="Pearson M."/>
            <person name="Priest M."/>
            <person name="Roberts A."/>
            <person name="Saif S."/>
            <person name="Shea T."/>
            <person name="Shenoy N."/>
            <person name="Sisk P."/>
            <person name="Stolte C."/>
            <person name="Sykes S."/>
            <person name="Yandava C."/>
            <person name="Wortman J."/>
            <person name="Nusbaum C."/>
            <person name="Birren B."/>
        </authorList>
    </citation>
    <scope>NUCLEOTIDE SEQUENCE</scope>
    <source>
        <strain evidence="3">R3-111a-1</strain>
    </source>
</reference>
<protein>
    <submittedName>
        <fullName evidence="3 4">Uncharacterized protein</fullName>
    </submittedName>
</protein>
<accession>J3NFU8</accession>
<reference evidence="4" key="4">
    <citation type="journal article" date="2015" name="G3 (Bethesda)">
        <title>Genome sequences of three phytopathogenic species of the Magnaporthaceae family of fungi.</title>
        <authorList>
            <person name="Okagaki L.H."/>
            <person name="Nunes C.C."/>
            <person name="Sailsbery J."/>
            <person name="Clay B."/>
            <person name="Brown D."/>
            <person name="John T."/>
            <person name="Oh Y."/>
            <person name="Young N."/>
            <person name="Fitzgerald M."/>
            <person name="Haas B.J."/>
            <person name="Zeng Q."/>
            <person name="Young S."/>
            <person name="Adiconis X."/>
            <person name="Fan L."/>
            <person name="Levin J.Z."/>
            <person name="Mitchell T.K."/>
            <person name="Okubara P.A."/>
            <person name="Farman M.L."/>
            <person name="Kohn L.M."/>
            <person name="Birren B."/>
            <person name="Ma L.-J."/>
            <person name="Dean R.A."/>
        </authorList>
    </citation>
    <scope>NUCLEOTIDE SEQUENCE</scope>
    <source>
        <strain evidence="4">R3-111a-1</strain>
    </source>
</reference>
<name>J3NFU8_GAET3</name>
<evidence type="ECO:0000256" key="2">
    <source>
        <dbReference type="SAM" id="Phobius"/>
    </source>
</evidence>
<feature type="transmembrane region" description="Helical" evidence="2">
    <location>
        <begin position="393"/>
        <end position="411"/>
    </location>
</feature>
<dbReference type="eggNOG" id="ENOG502SI3B">
    <property type="taxonomic scope" value="Eukaryota"/>
</dbReference>
<dbReference type="OrthoDB" id="5412502at2759"/>
<dbReference type="VEuPathDB" id="FungiDB:GGTG_00142"/>
<dbReference type="EMBL" id="GL385395">
    <property type="protein sequence ID" value="EJT80138.1"/>
    <property type="molecule type" value="Genomic_DNA"/>
</dbReference>
<dbReference type="AlphaFoldDB" id="J3NFU8"/>
<feature type="region of interest" description="Disordered" evidence="1">
    <location>
        <begin position="159"/>
        <end position="235"/>
    </location>
</feature>
<keyword evidence="2" id="KW-0472">Membrane</keyword>
<dbReference type="RefSeq" id="XP_009216147.1">
    <property type="nucleotide sequence ID" value="XM_009217883.1"/>
</dbReference>
<evidence type="ECO:0000313" key="4">
    <source>
        <dbReference type="EnsemblFungi" id="EJT80138"/>
    </source>
</evidence>
<dbReference type="STRING" id="644352.J3NFU8"/>
<sequence length="556" mass="61073">MARDESARIAGVGRWFPSLPNDRVENSEWRLDIITLLAVIGESSMAEHSQTITSSALCLLPRILPAPQALLKPVRPHRMPSTAAKVTGVKSGVALDSVAFFANIIIKLDDIKPFEFRVINIKHKDEANAAGDIVVKRSPSHGSPSAMDYVRRLFRLGRKNTGTSQGGAAGHGMLGRRPPSLEAEDSSATAVGPGPSAARSTGRSVTFKESTDADVDPEKGGAGPPHHHQLRRRPTAKDKMTDFIANPTLATLRERPAIPAKLWSPIHVLGIFSMLVTVALLVMAWYWTDGPAMLAVSMIGLQSSIVGWASWWRPVLMKRTHTNRVPEGDVVIRTREGAFILVRCSEEVGRELFSTAECDYRIKDSRVYRLLMGLGTVMLMFSTVLLGNCSWNMQLFVGASYIILNALYWALSMLPPSDFWDLGRYDWKWATPDDASDAHGSLLDDDHLSKYDQREGVPSFTRTLWYAIRETGVTGWAERGGAAPTTPPWQQWLAEAEAAVGAGNREWPAVSRKDEILKEYLVKTSAPRATAEPPLQDPGKQHAPATEVQLPIDGTC</sequence>
<dbReference type="HOGENOM" id="CLU_029043_1_0_1"/>
<evidence type="ECO:0000313" key="5">
    <source>
        <dbReference type="Proteomes" id="UP000006039"/>
    </source>
</evidence>
<proteinExistence type="predicted"/>
<feature type="compositionally biased region" description="Polar residues" evidence="1">
    <location>
        <begin position="198"/>
        <end position="208"/>
    </location>
</feature>
<feature type="transmembrane region" description="Helical" evidence="2">
    <location>
        <begin position="262"/>
        <end position="286"/>
    </location>
</feature>
<dbReference type="EnsemblFungi" id="EJT80138">
    <property type="protein sequence ID" value="EJT80138"/>
    <property type="gene ID" value="GGTG_00142"/>
</dbReference>
<dbReference type="Proteomes" id="UP000006039">
    <property type="component" value="Unassembled WGS sequence"/>
</dbReference>
<keyword evidence="2" id="KW-1133">Transmembrane helix</keyword>
<feature type="transmembrane region" description="Helical" evidence="2">
    <location>
        <begin position="367"/>
        <end position="387"/>
    </location>
</feature>
<evidence type="ECO:0000256" key="1">
    <source>
        <dbReference type="SAM" id="MobiDB-lite"/>
    </source>
</evidence>
<keyword evidence="5" id="KW-1185">Reference proteome</keyword>
<feature type="region of interest" description="Disordered" evidence="1">
    <location>
        <begin position="524"/>
        <end position="556"/>
    </location>
</feature>
<feature type="transmembrane region" description="Helical" evidence="2">
    <location>
        <begin position="292"/>
        <end position="311"/>
    </location>
</feature>
<reference evidence="3" key="2">
    <citation type="submission" date="2010-07" db="EMBL/GenBank/DDBJ databases">
        <authorList>
            <consortium name="The Broad Institute Genome Sequencing Platform"/>
            <consortium name="Broad Institute Genome Sequencing Center for Infectious Disease"/>
            <person name="Ma L.-J."/>
            <person name="Dead R."/>
            <person name="Young S."/>
            <person name="Zeng Q."/>
            <person name="Koehrsen M."/>
            <person name="Alvarado L."/>
            <person name="Berlin A."/>
            <person name="Chapman S.B."/>
            <person name="Chen Z."/>
            <person name="Freedman E."/>
            <person name="Gellesch M."/>
            <person name="Goldberg J."/>
            <person name="Griggs A."/>
            <person name="Gujja S."/>
            <person name="Heilman E.R."/>
            <person name="Heiman D."/>
            <person name="Hepburn T."/>
            <person name="Howarth C."/>
            <person name="Jen D."/>
            <person name="Larson L."/>
            <person name="Mehta T."/>
            <person name="Neiman D."/>
            <person name="Pearson M."/>
            <person name="Roberts A."/>
            <person name="Saif S."/>
            <person name="Shea T."/>
            <person name="Shenoy N."/>
            <person name="Sisk P."/>
            <person name="Stolte C."/>
            <person name="Sykes S."/>
            <person name="Walk T."/>
            <person name="White J."/>
            <person name="Yandava C."/>
            <person name="Haas B."/>
            <person name="Nusbaum C."/>
            <person name="Birren B."/>
        </authorList>
    </citation>
    <scope>NUCLEOTIDE SEQUENCE</scope>
    <source>
        <strain evidence="3">R3-111a-1</strain>
    </source>
</reference>
<gene>
    <name evidence="4" type="primary">20340600</name>
    <name evidence="3" type="ORF">GGTG_00142</name>
</gene>
<dbReference type="GeneID" id="20340600"/>
<reference evidence="4" key="5">
    <citation type="submission" date="2018-04" db="UniProtKB">
        <authorList>
            <consortium name="EnsemblFungi"/>
        </authorList>
    </citation>
    <scope>IDENTIFICATION</scope>
    <source>
        <strain evidence="4">R3-111a-1</strain>
    </source>
</reference>
<reference evidence="5" key="1">
    <citation type="submission" date="2010-07" db="EMBL/GenBank/DDBJ databases">
        <title>The genome sequence of Gaeumannomyces graminis var. tritici strain R3-111a-1.</title>
        <authorList>
            <consortium name="The Broad Institute Genome Sequencing Platform"/>
            <person name="Ma L.-J."/>
            <person name="Dead R."/>
            <person name="Young S."/>
            <person name="Zeng Q."/>
            <person name="Koehrsen M."/>
            <person name="Alvarado L."/>
            <person name="Berlin A."/>
            <person name="Chapman S.B."/>
            <person name="Chen Z."/>
            <person name="Freedman E."/>
            <person name="Gellesch M."/>
            <person name="Goldberg J."/>
            <person name="Griggs A."/>
            <person name="Gujja S."/>
            <person name="Heilman E.R."/>
            <person name="Heiman D."/>
            <person name="Hepburn T."/>
            <person name="Howarth C."/>
            <person name="Jen D."/>
            <person name="Larson L."/>
            <person name="Mehta T."/>
            <person name="Neiman D."/>
            <person name="Pearson M."/>
            <person name="Roberts A."/>
            <person name="Saif S."/>
            <person name="Shea T."/>
            <person name="Shenoy N."/>
            <person name="Sisk P."/>
            <person name="Stolte C."/>
            <person name="Sykes S."/>
            <person name="Walk T."/>
            <person name="White J."/>
            <person name="Yandava C."/>
            <person name="Haas B."/>
            <person name="Nusbaum C."/>
            <person name="Birren B."/>
        </authorList>
    </citation>
    <scope>NUCLEOTIDE SEQUENCE [LARGE SCALE GENOMIC DNA]</scope>
    <source>
        <strain evidence="5">R3-111a-1</strain>
    </source>
</reference>
<organism evidence="3">
    <name type="scientific">Gaeumannomyces tritici (strain R3-111a-1)</name>
    <name type="common">Wheat and barley take-all root rot fungus</name>
    <name type="synonym">Gaeumannomyces graminis var. tritici</name>
    <dbReference type="NCBI Taxonomy" id="644352"/>
    <lineage>
        <taxon>Eukaryota</taxon>
        <taxon>Fungi</taxon>
        <taxon>Dikarya</taxon>
        <taxon>Ascomycota</taxon>
        <taxon>Pezizomycotina</taxon>
        <taxon>Sordariomycetes</taxon>
        <taxon>Sordariomycetidae</taxon>
        <taxon>Magnaporthales</taxon>
        <taxon>Magnaporthaceae</taxon>
        <taxon>Gaeumannomyces</taxon>
    </lineage>
</organism>
<feature type="compositionally biased region" description="Basic residues" evidence="1">
    <location>
        <begin position="225"/>
        <end position="234"/>
    </location>
</feature>
<evidence type="ECO:0000313" key="3">
    <source>
        <dbReference type="EMBL" id="EJT80138.1"/>
    </source>
</evidence>
<keyword evidence="2" id="KW-0812">Transmembrane</keyword>